<proteinExistence type="predicted"/>
<reference evidence="1 2" key="1">
    <citation type="submission" date="2021-01" db="EMBL/GenBank/DDBJ databases">
        <title>Carboxyliciviraga sp.nov., isolated from coastal sediments.</title>
        <authorList>
            <person name="Lu D."/>
            <person name="Zhang T."/>
        </authorList>
    </citation>
    <scope>NUCLEOTIDE SEQUENCE [LARGE SCALE GENOMIC DNA]</scope>
    <source>
        <strain evidence="1 2">N1Y132</strain>
    </source>
</reference>
<dbReference type="Proteomes" id="UP000605676">
    <property type="component" value="Unassembled WGS sequence"/>
</dbReference>
<protein>
    <submittedName>
        <fullName evidence="1">Uncharacterized protein</fullName>
    </submittedName>
</protein>
<evidence type="ECO:0000313" key="2">
    <source>
        <dbReference type="Proteomes" id="UP000605676"/>
    </source>
</evidence>
<sequence>MRRIVGLVIVGLAIVCNACNSDEVMDAYSERGADSDKLMLSNSSDVLIGELVQLGTTDFPLMCHSVNKRFAEVELEGNARFVEALVKIGVLMYDVESSDCYFEELMNFAFDKEYYCNVLLSEGFGVWQWNQELLVFEQVDEHDSEVVFIFPATDDVNGGNAVLSVSELMLYEGAFPGKGDLLDDGTVISNALESLKLNIKVDERLILTSNVSTTFNSDGYYNDVAMTFNPQPYHLKCELAREEENGYWMFSFNRDSEVILSHNLTLGLDKSNKNEPVTHLYNGLRVGDVVLQTEAQTGELYKALLQVDKLNEGAKEYAQALAMALNNHALMDVRYVADKSIIAKVHALARQNQSMTDEWWVDLELVFSDESCVSSEIYFEDFLTNFKVELEQLVVEFESKFGI</sequence>
<dbReference type="RefSeq" id="WP_200465085.1">
    <property type="nucleotide sequence ID" value="NZ_JAENRR010000023.1"/>
</dbReference>
<organism evidence="1 2">
    <name type="scientific">Carboxylicivirga marina</name>
    <dbReference type="NCBI Taxonomy" id="2800988"/>
    <lineage>
        <taxon>Bacteria</taxon>
        <taxon>Pseudomonadati</taxon>
        <taxon>Bacteroidota</taxon>
        <taxon>Bacteroidia</taxon>
        <taxon>Marinilabiliales</taxon>
        <taxon>Marinilabiliaceae</taxon>
        <taxon>Carboxylicivirga</taxon>
    </lineage>
</organism>
<name>A0ABS1HJJ9_9BACT</name>
<keyword evidence="2" id="KW-1185">Reference proteome</keyword>
<evidence type="ECO:0000313" key="1">
    <source>
        <dbReference type="EMBL" id="MBK3517855.1"/>
    </source>
</evidence>
<dbReference type="EMBL" id="JAENRR010000023">
    <property type="protein sequence ID" value="MBK3517855.1"/>
    <property type="molecule type" value="Genomic_DNA"/>
</dbReference>
<gene>
    <name evidence="1" type="ORF">JIV24_10975</name>
</gene>
<accession>A0ABS1HJJ9</accession>
<comment type="caution">
    <text evidence="1">The sequence shown here is derived from an EMBL/GenBank/DDBJ whole genome shotgun (WGS) entry which is preliminary data.</text>
</comment>